<reference evidence="4" key="1">
    <citation type="submission" date="2019-09" db="EMBL/GenBank/DDBJ databases">
        <title>The Mitochondrial Proteome of the Jakobid, Andalucia godoyi, a Protist With the Most Gene-Rich and Bacteria-Like Mitochondrial Genome.</title>
        <authorList>
            <person name="Gray M.W."/>
            <person name="Burger G."/>
            <person name="Derelle R."/>
            <person name="Klimes V."/>
            <person name="Leger M."/>
            <person name="Sarrasin M."/>
            <person name="Vlcek C."/>
            <person name="Roger A.J."/>
            <person name="Elias M."/>
            <person name="Lang B.F."/>
        </authorList>
    </citation>
    <scope>NUCLEOTIDE SEQUENCE</scope>
    <source>
        <strain evidence="4">And28</strain>
    </source>
</reference>
<dbReference type="InterPro" id="IPR048280">
    <property type="entry name" value="COX6B-like"/>
</dbReference>
<dbReference type="Proteomes" id="UP000799049">
    <property type="component" value="Unassembled WGS sequence"/>
</dbReference>
<gene>
    <name evidence="4" type="ORF">ANDGO_02666</name>
</gene>
<protein>
    <submittedName>
        <fullName evidence="4">Mitochondrial Complex IV (CIV) cytochrome c:O2 oxidoreductase subunit 6b (Cox6b/Cox12)</fullName>
    </submittedName>
</protein>
<evidence type="ECO:0000313" key="5">
    <source>
        <dbReference type="Proteomes" id="UP000799049"/>
    </source>
</evidence>
<dbReference type="PANTHER" id="PTHR46281:SF8">
    <property type="entry name" value="CYTOCHROME C OXIDASE SUBUNIT 12, MITOCHONDRIAL"/>
    <property type="match status" value="1"/>
</dbReference>
<dbReference type="EMBL" id="VRVR01000012">
    <property type="protein sequence ID" value="KAF0852864.1"/>
    <property type="molecule type" value="Genomic_DNA"/>
</dbReference>
<comment type="caution">
    <text evidence="4">The sequence shown here is derived from an EMBL/GenBank/DDBJ whole genome shotgun (WGS) entry which is preliminary data.</text>
</comment>
<evidence type="ECO:0000256" key="2">
    <source>
        <dbReference type="ARBA" id="ARBA00023128"/>
    </source>
</evidence>
<dbReference type="Gene3D" id="1.10.10.140">
    <property type="entry name" value="Cytochrome c oxidase, subunit VIb"/>
    <property type="match status" value="1"/>
</dbReference>
<evidence type="ECO:0000256" key="3">
    <source>
        <dbReference type="ARBA" id="ARBA00023157"/>
    </source>
</evidence>
<organism evidence="4 5">
    <name type="scientific">Andalucia godoyi</name>
    <name type="common">Flagellate</name>
    <dbReference type="NCBI Taxonomy" id="505711"/>
    <lineage>
        <taxon>Eukaryota</taxon>
        <taxon>Discoba</taxon>
        <taxon>Jakobida</taxon>
        <taxon>Andalucina</taxon>
        <taxon>Andaluciidae</taxon>
        <taxon>Andalucia</taxon>
    </lineage>
</organism>
<dbReference type="PROSITE" id="PS51808">
    <property type="entry name" value="CHCH"/>
    <property type="match status" value="1"/>
</dbReference>
<proteinExistence type="predicted"/>
<dbReference type="OrthoDB" id="1107506at2759"/>
<dbReference type="GO" id="GO:0005739">
    <property type="term" value="C:mitochondrion"/>
    <property type="evidence" value="ECO:0007669"/>
    <property type="project" value="UniProtKB-SubCell"/>
</dbReference>
<keyword evidence="2" id="KW-0496">Mitochondrion</keyword>
<accession>A0A8K0AHY2</accession>
<dbReference type="PANTHER" id="PTHR46281">
    <property type="entry name" value="CYTOCHROME C OXIDASE SUBUNIT 6B"/>
    <property type="match status" value="1"/>
</dbReference>
<dbReference type="SUPFAM" id="SSF47694">
    <property type="entry name" value="Cytochrome c oxidase subunit h"/>
    <property type="match status" value="1"/>
</dbReference>
<dbReference type="InterPro" id="IPR003213">
    <property type="entry name" value="Cyt_c_oxidase_su6B"/>
</dbReference>
<dbReference type="AlphaFoldDB" id="A0A8K0AHY2"/>
<comment type="subcellular location">
    <subcellularLocation>
        <location evidence="1">Mitochondrion</location>
    </subcellularLocation>
</comment>
<evidence type="ECO:0000313" key="4">
    <source>
        <dbReference type="EMBL" id="KAF0852864.1"/>
    </source>
</evidence>
<name>A0A8K0AHY2_ANDGO</name>
<dbReference type="Pfam" id="PF02297">
    <property type="entry name" value="COX6B"/>
    <property type="match status" value="1"/>
</dbReference>
<dbReference type="CDD" id="cd00926">
    <property type="entry name" value="Cyt_c_Oxidase_VIb"/>
    <property type="match status" value="1"/>
</dbReference>
<keyword evidence="5" id="KW-1185">Reference proteome</keyword>
<dbReference type="InterPro" id="IPR036549">
    <property type="entry name" value="CX6/COA6-like_sf"/>
</dbReference>
<dbReference type="GO" id="GO:0045277">
    <property type="term" value="C:respiratory chain complex IV"/>
    <property type="evidence" value="ECO:0007669"/>
    <property type="project" value="InterPro"/>
</dbReference>
<evidence type="ECO:0000256" key="1">
    <source>
        <dbReference type="ARBA" id="ARBA00004173"/>
    </source>
</evidence>
<sequence>MTVSKEEVKTAPLDPRFAFQNQARHCFWSYSEFQRCVKKTGDAAAPECAEFAKVYRSLCPSEWVNKWNEQVEKGAFPLVDLEKKPAHH</sequence>
<keyword evidence="3" id="KW-1015">Disulfide bond</keyword>